<accession>A0A2S8FZJ4</accession>
<keyword evidence="1" id="KW-0812">Transmembrane</keyword>
<sequence>MTEMEISEIDTPTEMIAAPPRPSRLLISVSLLNMAIGGITAGVGAVGVELVWPTSPFTAIFIGTFLFGLVTTIAQYLGTFHGSRFGAGAALSGGFLCCKYLFIAGVISPFLLALGGPGQFPEPPSFSHAAAILALAGIVGLTIAGFNWWWISKLNAYVKACPERPRLSFSLREILAFCILVAIIIAPATYRAHTNPSLYLSDVSAADVPLSLPAEAQHIDYQRTRHAISRAKFQIAEAPLRKWLNASKQGDGLRIQEFAKPVDVDLPERTQTLLGTTHSVAKGFRAIWNGDHVYYFLVYDRPQGTAYYFELAYLDED</sequence>
<feature type="transmembrane region" description="Helical" evidence="1">
    <location>
        <begin position="171"/>
        <end position="190"/>
    </location>
</feature>
<proteinExistence type="predicted"/>
<keyword evidence="1" id="KW-0472">Membrane</keyword>
<feature type="transmembrane region" description="Helical" evidence="1">
    <location>
        <begin position="57"/>
        <end position="77"/>
    </location>
</feature>
<feature type="transmembrane region" description="Helical" evidence="1">
    <location>
        <begin position="89"/>
        <end position="114"/>
    </location>
</feature>
<feature type="transmembrane region" description="Helical" evidence="1">
    <location>
        <begin position="126"/>
        <end position="150"/>
    </location>
</feature>
<protein>
    <submittedName>
        <fullName evidence="2">Uncharacterized protein</fullName>
    </submittedName>
</protein>
<keyword evidence="1" id="KW-1133">Transmembrane helix</keyword>
<dbReference type="AlphaFoldDB" id="A0A2S8FZJ4"/>
<gene>
    <name evidence="2" type="ORF">C5Y83_04980</name>
</gene>
<evidence type="ECO:0000256" key="1">
    <source>
        <dbReference type="SAM" id="Phobius"/>
    </source>
</evidence>
<comment type="caution">
    <text evidence="2">The sequence shown here is derived from an EMBL/GenBank/DDBJ whole genome shotgun (WGS) entry which is preliminary data.</text>
</comment>
<dbReference type="EMBL" id="PUHY01000005">
    <property type="protein sequence ID" value="PQO37304.1"/>
    <property type="molecule type" value="Genomic_DNA"/>
</dbReference>
<evidence type="ECO:0000313" key="2">
    <source>
        <dbReference type="EMBL" id="PQO37304.1"/>
    </source>
</evidence>
<feature type="transmembrane region" description="Helical" evidence="1">
    <location>
        <begin position="25"/>
        <end position="45"/>
    </location>
</feature>
<evidence type="ECO:0000313" key="3">
    <source>
        <dbReference type="Proteomes" id="UP000238322"/>
    </source>
</evidence>
<organism evidence="2 3">
    <name type="scientific">Blastopirellula marina</name>
    <dbReference type="NCBI Taxonomy" id="124"/>
    <lineage>
        <taxon>Bacteria</taxon>
        <taxon>Pseudomonadati</taxon>
        <taxon>Planctomycetota</taxon>
        <taxon>Planctomycetia</taxon>
        <taxon>Pirellulales</taxon>
        <taxon>Pirellulaceae</taxon>
        <taxon>Blastopirellula</taxon>
    </lineage>
</organism>
<reference evidence="2 3" key="1">
    <citation type="submission" date="2018-02" db="EMBL/GenBank/DDBJ databases">
        <title>Comparative genomes isolates from brazilian mangrove.</title>
        <authorList>
            <person name="Araujo J.E."/>
            <person name="Taketani R.G."/>
            <person name="Silva M.C.P."/>
            <person name="Loureco M.V."/>
            <person name="Andreote F.D."/>
        </authorList>
    </citation>
    <scope>NUCLEOTIDE SEQUENCE [LARGE SCALE GENOMIC DNA]</scope>
    <source>
        <strain evidence="2 3">Hex-1 MGV</strain>
    </source>
</reference>
<dbReference type="Proteomes" id="UP000238322">
    <property type="component" value="Unassembled WGS sequence"/>
</dbReference>
<name>A0A2S8FZJ4_9BACT</name>